<sequence>MSRPPSERLPQLGDWRDHEQLRKMQDDQLRELLVWARQSPFYRKRFGDGAAPASRGDFEDLGLTSKQDLRDAYPFGMLAVPRGELATYHESSGTAGSPTPSYYTEADWTDLAERYARKWVSIEPDDVFLVRTPYALMITGHLAHAAARTRGATVVPGDNRSLAMPYSRVVRVLHDLGVSLTWSMPTETLLWAAAARAAGLVPNRDFSSLRALFVGGEPLSPARRARISEIWGVPVVEEYGSTETGSLAGECPEGHLHLWADRAVFEVLDPRTGALSASGAGQLVVTPLYRQAMPLLRYNLEDNVEVSLDPCPCGWRLPTVRVLGRSAFGHRVGPATITQARLEELVFGLPLEHGVMFWRARARADLLEIEIEVAAPHREAACAALTAAVKAACGDIPARVDGVPVGTLVPTEALTGVHDVVKPRSLFGPDEDWSKALLYY</sequence>
<gene>
    <name evidence="2" type="ORF">D3105_09650</name>
</gene>
<dbReference type="RefSeq" id="WP_118902143.1">
    <property type="nucleotide sequence ID" value="NZ_QWFA01000038.1"/>
</dbReference>
<dbReference type="InterPro" id="IPR000873">
    <property type="entry name" value="AMP-dep_synth/lig_dom"/>
</dbReference>
<dbReference type="PANTHER" id="PTHR43845:SF1">
    <property type="entry name" value="BLR5969 PROTEIN"/>
    <property type="match status" value="1"/>
</dbReference>
<protein>
    <submittedName>
        <fullName evidence="2">Phenylacetate--CoA ligase family protein</fullName>
    </submittedName>
</protein>
<dbReference type="Pfam" id="PF00501">
    <property type="entry name" value="AMP-binding"/>
    <property type="match status" value="1"/>
</dbReference>
<comment type="caution">
    <text evidence="2">The sequence shown here is derived from an EMBL/GenBank/DDBJ whole genome shotgun (WGS) entry which is preliminary data.</text>
</comment>
<feature type="domain" description="AMP-dependent synthetase/ligase" evidence="1">
    <location>
        <begin position="84"/>
        <end position="251"/>
    </location>
</feature>
<dbReference type="EMBL" id="QWFA01000038">
    <property type="protein sequence ID" value="ROV68754.1"/>
    <property type="molecule type" value="Genomic_DNA"/>
</dbReference>
<evidence type="ECO:0000313" key="3">
    <source>
        <dbReference type="Proteomes" id="UP000285596"/>
    </source>
</evidence>
<dbReference type="Proteomes" id="UP000285596">
    <property type="component" value="Unassembled WGS sequence"/>
</dbReference>
<dbReference type="GO" id="GO:0016874">
    <property type="term" value="F:ligase activity"/>
    <property type="evidence" value="ECO:0007669"/>
    <property type="project" value="UniProtKB-KW"/>
</dbReference>
<dbReference type="AlphaFoldDB" id="A0A423V2D8"/>
<dbReference type="Gene3D" id="3.40.50.12780">
    <property type="entry name" value="N-terminal domain of ligase-like"/>
    <property type="match status" value="1"/>
</dbReference>
<name>A0A423V2D8_STRGL</name>
<keyword evidence="2" id="KW-0436">Ligase</keyword>
<dbReference type="InterPro" id="IPR042099">
    <property type="entry name" value="ANL_N_sf"/>
</dbReference>
<reference evidence="2 3" key="1">
    <citation type="submission" date="2018-08" db="EMBL/GenBank/DDBJ databases">
        <title>Streptomyces globisporus 1912-4Crt, whole genome shotgun sequence.</title>
        <authorList>
            <person name="Matselyukh B."/>
        </authorList>
    </citation>
    <scope>NUCLEOTIDE SEQUENCE [LARGE SCALE GENOMIC DNA]</scope>
    <source>
        <strain evidence="2 3">1912-4Crt</strain>
    </source>
</reference>
<evidence type="ECO:0000313" key="2">
    <source>
        <dbReference type="EMBL" id="ROV68754.1"/>
    </source>
</evidence>
<accession>A0A423V2D8</accession>
<organism evidence="2 3">
    <name type="scientific">Streptomyces globisporus</name>
    <dbReference type="NCBI Taxonomy" id="1908"/>
    <lineage>
        <taxon>Bacteria</taxon>
        <taxon>Bacillati</taxon>
        <taxon>Actinomycetota</taxon>
        <taxon>Actinomycetes</taxon>
        <taxon>Kitasatosporales</taxon>
        <taxon>Streptomycetaceae</taxon>
        <taxon>Streptomyces</taxon>
    </lineage>
</organism>
<proteinExistence type="predicted"/>
<evidence type="ECO:0000259" key="1">
    <source>
        <dbReference type="Pfam" id="PF00501"/>
    </source>
</evidence>
<dbReference type="PANTHER" id="PTHR43845">
    <property type="entry name" value="BLR5969 PROTEIN"/>
    <property type="match status" value="1"/>
</dbReference>
<dbReference type="SUPFAM" id="SSF56801">
    <property type="entry name" value="Acetyl-CoA synthetase-like"/>
    <property type="match status" value="1"/>
</dbReference>